<keyword evidence="2" id="KW-1185">Reference proteome</keyword>
<protein>
    <submittedName>
        <fullName evidence="1">Uncharacterized protein</fullName>
    </submittedName>
</protein>
<evidence type="ECO:0000313" key="1">
    <source>
        <dbReference type="EMBL" id="KAJ0192474.1"/>
    </source>
</evidence>
<dbReference type="EMBL" id="NBSK02000008">
    <property type="protein sequence ID" value="KAJ0192474.1"/>
    <property type="molecule type" value="Genomic_DNA"/>
</dbReference>
<comment type="caution">
    <text evidence="1">The sequence shown here is derived from an EMBL/GenBank/DDBJ whole genome shotgun (WGS) entry which is preliminary data.</text>
</comment>
<proteinExistence type="predicted"/>
<sequence>MVPTSASVPRSLSLSSLFDYGSTDFIRLTGFAPVAFHDWRSSTVSTPKLVEGIPVDFQFGASIAFRPVLALAIGYTISKMLKVH</sequence>
<name>A0A9R1WZG5_LACSA</name>
<dbReference type="Proteomes" id="UP000235145">
    <property type="component" value="Unassembled WGS sequence"/>
</dbReference>
<evidence type="ECO:0000313" key="2">
    <source>
        <dbReference type="Proteomes" id="UP000235145"/>
    </source>
</evidence>
<accession>A0A9R1WZG5</accession>
<gene>
    <name evidence="1" type="ORF">LSAT_V11C800451650</name>
</gene>
<organism evidence="1 2">
    <name type="scientific">Lactuca sativa</name>
    <name type="common">Garden lettuce</name>
    <dbReference type="NCBI Taxonomy" id="4236"/>
    <lineage>
        <taxon>Eukaryota</taxon>
        <taxon>Viridiplantae</taxon>
        <taxon>Streptophyta</taxon>
        <taxon>Embryophyta</taxon>
        <taxon>Tracheophyta</taxon>
        <taxon>Spermatophyta</taxon>
        <taxon>Magnoliopsida</taxon>
        <taxon>eudicotyledons</taxon>
        <taxon>Gunneridae</taxon>
        <taxon>Pentapetalae</taxon>
        <taxon>asterids</taxon>
        <taxon>campanulids</taxon>
        <taxon>Asterales</taxon>
        <taxon>Asteraceae</taxon>
        <taxon>Cichorioideae</taxon>
        <taxon>Cichorieae</taxon>
        <taxon>Lactucinae</taxon>
        <taxon>Lactuca</taxon>
    </lineage>
</organism>
<reference evidence="1 2" key="1">
    <citation type="journal article" date="2017" name="Nat. Commun.">
        <title>Genome assembly with in vitro proximity ligation data and whole-genome triplication in lettuce.</title>
        <authorList>
            <person name="Reyes-Chin-Wo S."/>
            <person name="Wang Z."/>
            <person name="Yang X."/>
            <person name="Kozik A."/>
            <person name="Arikit S."/>
            <person name="Song C."/>
            <person name="Xia L."/>
            <person name="Froenicke L."/>
            <person name="Lavelle D.O."/>
            <person name="Truco M.J."/>
            <person name="Xia R."/>
            <person name="Zhu S."/>
            <person name="Xu C."/>
            <person name="Xu H."/>
            <person name="Xu X."/>
            <person name="Cox K."/>
            <person name="Korf I."/>
            <person name="Meyers B.C."/>
            <person name="Michelmore R.W."/>
        </authorList>
    </citation>
    <scope>NUCLEOTIDE SEQUENCE [LARGE SCALE GENOMIC DNA]</scope>
    <source>
        <strain evidence="2">cv. Salinas</strain>
        <tissue evidence="1">Seedlings</tissue>
    </source>
</reference>
<dbReference type="AlphaFoldDB" id="A0A9R1WZG5"/>